<evidence type="ECO:0000256" key="7">
    <source>
        <dbReference type="ARBA" id="ARBA00023136"/>
    </source>
</evidence>
<feature type="transmembrane region" description="Helical" evidence="9">
    <location>
        <begin position="207"/>
        <end position="229"/>
    </location>
</feature>
<feature type="transmembrane region" description="Helical" evidence="9">
    <location>
        <begin position="380"/>
        <end position="401"/>
    </location>
</feature>
<dbReference type="InterPro" id="IPR050297">
    <property type="entry name" value="LipidA_mod_glycosyltrf_83"/>
</dbReference>
<evidence type="ECO:0000256" key="4">
    <source>
        <dbReference type="ARBA" id="ARBA00022679"/>
    </source>
</evidence>
<feature type="domain" description="Glycosyltransferase RgtA/B/C/D-like" evidence="10">
    <location>
        <begin position="186"/>
        <end position="343"/>
    </location>
</feature>
<keyword evidence="4" id="KW-0808">Transferase</keyword>
<accession>A0ABY5Y3G0</accession>
<keyword evidence="7 9" id="KW-0472">Membrane</keyword>
<feature type="compositionally biased region" description="Polar residues" evidence="8">
    <location>
        <begin position="23"/>
        <end position="32"/>
    </location>
</feature>
<feature type="region of interest" description="Disordered" evidence="8">
    <location>
        <begin position="723"/>
        <end position="775"/>
    </location>
</feature>
<keyword evidence="5 9" id="KW-0812">Transmembrane</keyword>
<evidence type="ECO:0000256" key="8">
    <source>
        <dbReference type="SAM" id="MobiDB-lite"/>
    </source>
</evidence>
<dbReference type="PANTHER" id="PTHR33908">
    <property type="entry name" value="MANNOSYLTRANSFERASE YKCB-RELATED"/>
    <property type="match status" value="1"/>
</dbReference>
<evidence type="ECO:0000256" key="1">
    <source>
        <dbReference type="ARBA" id="ARBA00004651"/>
    </source>
</evidence>
<keyword evidence="6 9" id="KW-1133">Transmembrane helix</keyword>
<dbReference type="RefSeq" id="WP_334315516.1">
    <property type="nucleotide sequence ID" value="NZ_CP065938.1"/>
</dbReference>
<dbReference type="EMBL" id="CP065938">
    <property type="protein sequence ID" value="UWX05922.1"/>
    <property type="molecule type" value="Genomic_DNA"/>
</dbReference>
<keyword evidence="12" id="KW-1185">Reference proteome</keyword>
<feature type="transmembrane region" description="Helical" evidence="9">
    <location>
        <begin position="260"/>
        <end position="278"/>
    </location>
</feature>
<dbReference type="InterPro" id="IPR038731">
    <property type="entry name" value="RgtA/B/C-like"/>
</dbReference>
<evidence type="ECO:0000256" key="9">
    <source>
        <dbReference type="SAM" id="Phobius"/>
    </source>
</evidence>
<evidence type="ECO:0000313" key="12">
    <source>
        <dbReference type="Proteomes" id="UP001058120"/>
    </source>
</evidence>
<keyword evidence="2" id="KW-1003">Cell membrane</keyword>
<dbReference type="Pfam" id="PF13231">
    <property type="entry name" value="PMT_2"/>
    <property type="match status" value="1"/>
</dbReference>
<proteinExistence type="predicted"/>
<evidence type="ECO:0000256" key="5">
    <source>
        <dbReference type="ARBA" id="ARBA00022692"/>
    </source>
</evidence>
<feature type="compositionally biased region" description="Basic and acidic residues" evidence="8">
    <location>
        <begin position="80"/>
        <end position="103"/>
    </location>
</feature>
<feature type="transmembrane region" description="Helical" evidence="9">
    <location>
        <begin position="235"/>
        <end position="253"/>
    </location>
</feature>
<feature type="compositionally biased region" description="Basic and acidic residues" evidence="8">
    <location>
        <begin position="46"/>
        <end position="56"/>
    </location>
</feature>
<protein>
    <submittedName>
        <fullName evidence="11">Glycosyltransferase family 39 protein</fullName>
    </submittedName>
</protein>
<evidence type="ECO:0000256" key="3">
    <source>
        <dbReference type="ARBA" id="ARBA00022676"/>
    </source>
</evidence>
<feature type="transmembrane region" description="Helical" evidence="9">
    <location>
        <begin position="554"/>
        <end position="573"/>
    </location>
</feature>
<feature type="transmembrane region" description="Helical" evidence="9">
    <location>
        <begin position="446"/>
        <end position="464"/>
    </location>
</feature>
<feature type="transmembrane region" description="Helical" evidence="9">
    <location>
        <begin position="525"/>
        <end position="545"/>
    </location>
</feature>
<feature type="transmembrane region" description="Helical" evidence="9">
    <location>
        <begin position="178"/>
        <end position="195"/>
    </location>
</feature>
<evidence type="ECO:0000256" key="6">
    <source>
        <dbReference type="ARBA" id="ARBA00022989"/>
    </source>
</evidence>
<feature type="transmembrane region" description="Helical" evidence="9">
    <location>
        <begin position="473"/>
        <end position="498"/>
    </location>
</feature>
<feature type="compositionally biased region" description="Polar residues" evidence="8">
    <location>
        <begin position="753"/>
        <end position="775"/>
    </location>
</feature>
<feature type="transmembrane region" description="Helical" evidence="9">
    <location>
        <begin position="329"/>
        <end position="350"/>
    </location>
</feature>
<name>A0ABY5Y3G0_9BACT</name>
<feature type="transmembrane region" description="Helical" evidence="9">
    <location>
        <begin position="422"/>
        <end position="440"/>
    </location>
</feature>
<evidence type="ECO:0000313" key="11">
    <source>
        <dbReference type="EMBL" id="UWX05922.1"/>
    </source>
</evidence>
<feature type="transmembrane region" description="Helical" evidence="9">
    <location>
        <begin position="127"/>
        <end position="146"/>
    </location>
</feature>
<keyword evidence="3" id="KW-0328">Glycosyltransferase</keyword>
<comment type="subcellular location">
    <subcellularLocation>
        <location evidence="1">Cell membrane</location>
        <topology evidence="1">Multi-pass membrane protein</topology>
    </subcellularLocation>
</comment>
<dbReference type="Proteomes" id="UP001058120">
    <property type="component" value="Chromosome"/>
</dbReference>
<sequence length="775" mass="87779">MSNSNEPNTDEQIAQLDQKLRAMNTSANQNSAYEAADPQDPLFAQHAEEYENHTRYAENNPADADPQKKDEEVPLSAQFQDEHARHSEQAEHMERAEETERAGQTEQAGQAETPGMAEKCFNIFSKLGLPLLMLFTLILCGQQFLFPRDFWFSEEVRYADIYMNMLSSNNFFSLTLNGHPYAETGPLYFILVWLLDAIPTINMPQAFFGSSILFAMLFVASTWILARGLGYSNKIAFTAGLILLSTFFLAGFTNYTRMDLLFAAFLNLSYVCFFRAWQKKSAPIWLIFAFLFLCFAALTSTLTAFILPLIASFFFFIWTGKYKRINSADGIIGFLLAILIIFAWFSYLYLQGDAEYISLIFEQQIMQKINPPHAYQSDPYWYYLAGLPLALFPWIFVILFASWGAWLKNSPQAFKNRRQENAGAWLFLLILTHLAVFSLLKNKSFSNLVTVAPFFAVLFAKSLLDFSKLRSKIFFGILSVLTVLSGIFFIVFEFHAYILEYLPNLWNLPGEIPAFIEVATKNTHFGLTAMGALFILLGILLWYVVKRQFTGGSILVYTIGAILALQPLNFLVAPQLGTILSTKNHAYQMAKTHKEENAVPAAYALYPDVFTYYYNEALNPETHSRAMITQIESIEALTDFLLNNSKVVLAISESEFEKLPYKNEAAILDYKQWIENQYVILTLWNISSHKPALNTNSHNQLIENNILNNSDGLLTQEDKNAIIDPDTANSGAEPENTEDYAKTDAATEASFGTEEQNQAPTEESETETQAQPLVL</sequence>
<gene>
    <name evidence="11" type="ORF">JBF11_00920</name>
</gene>
<feature type="compositionally biased region" description="Polar residues" evidence="8">
    <location>
        <begin position="1"/>
        <end position="12"/>
    </location>
</feature>
<dbReference type="PANTHER" id="PTHR33908:SF11">
    <property type="entry name" value="MEMBRANE PROTEIN"/>
    <property type="match status" value="1"/>
</dbReference>
<organism evidence="11 12">
    <name type="scientific">Taurinivorans muris</name>
    <dbReference type="NCBI Taxonomy" id="2787751"/>
    <lineage>
        <taxon>Bacteria</taxon>
        <taxon>Pseudomonadati</taxon>
        <taxon>Thermodesulfobacteriota</taxon>
        <taxon>Desulfovibrionia</taxon>
        <taxon>Desulfovibrionales</taxon>
        <taxon>Desulfovibrionaceae</taxon>
        <taxon>Taurinivorans</taxon>
    </lineage>
</organism>
<feature type="region of interest" description="Disordered" evidence="8">
    <location>
        <begin position="1"/>
        <end position="113"/>
    </location>
</feature>
<feature type="transmembrane region" description="Helical" evidence="9">
    <location>
        <begin position="284"/>
        <end position="317"/>
    </location>
</feature>
<evidence type="ECO:0000256" key="2">
    <source>
        <dbReference type="ARBA" id="ARBA00022475"/>
    </source>
</evidence>
<reference evidence="11" key="1">
    <citation type="submission" date="2020-12" db="EMBL/GenBank/DDBJ databases">
        <title>Taurinivorans muris gen. nov., sp. nov., fundamental and realized metabolic niche of a ubiquitous sulfidogenic bacterium in the murine intestine.</title>
        <authorList>
            <person name="Ye H."/>
            <person name="Hanson B.T."/>
            <person name="Loy A."/>
        </authorList>
    </citation>
    <scope>NUCLEOTIDE SEQUENCE</scope>
    <source>
        <strain evidence="11">LT0009</strain>
    </source>
</reference>
<evidence type="ECO:0000259" key="10">
    <source>
        <dbReference type="Pfam" id="PF13231"/>
    </source>
</evidence>